<dbReference type="Proteomes" id="UP001500630">
    <property type="component" value="Unassembled WGS sequence"/>
</dbReference>
<feature type="region of interest" description="Disordered" evidence="1">
    <location>
        <begin position="91"/>
        <end position="111"/>
    </location>
</feature>
<name>A0ABP6WFJ0_9ACTN</name>
<organism evidence="2 3">
    <name type="scientific">Nonomuraea rosea</name>
    <dbReference type="NCBI Taxonomy" id="638574"/>
    <lineage>
        <taxon>Bacteria</taxon>
        <taxon>Bacillati</taxon>
        <taxon>Actinomycetota</taxon>
        <taxon>Actinomycetes</taxon>
        <taxon>Streptosporangiales</taxon>
        <taxon>Streptosporangiaceae</taxon>
        <taxon>Nonomuraea</taxon>
    </lineage>
</organism>
<proteinExistence type="predicted"/>
<protein>
    <submittedName>
        <fullName evidence="2">Uncharacterized protein</fullName>
    </submittedName>
</protein>
<accession>A0ABP6WFJ0</accession>
<evidence type="ECO:0000256" key="1">
    <source>
        <dbReference type="SAM" id="MobiDB-lite"/>
    </source>
</evidence>
<dbReference type="EMBL" id="BAABDQ010000006">
    <property type="protein sequence ID" value="GAA3550856.1"/>
    <property type="molecule type" value="Genomic_DNA"/>
</dbReference>
<evidence type="ECO:0000313" key="3">
    <source>
        <dbReference type="Proteomes" id="UP001500630"/>
    </source>
</evidence>
<comment type="caution">
    <text evidence="2">The sequence shown here is derived from an EMBL/GenBank/DDBJ whole genome shotgun (WGS) entry which is preliminary data.</text>
</comment>
<sequence length="111" mass="12086">MAAQKVTYKGEVYEVDLTRLPLHEGIAIQKATGFGAVALGEALKVGDFIAMAGYAWLVLHFKMGRKDISYDDICDGTYPVDFQNDFQFEVAEAPDPPSARESPAKTSQPSA</sequence>
<evidence type="ECO:0000313" key="2">
    <source>
        <dbReference type="EMBL" id="GAA3550856.1"/>
    </source>
</evidence>
<keyword evidence="3" id="KW-1185">Reference proteome</keyword>
<dbReference type="RefSeq" id="WP_345562750.1">
    <property type="nucleotide sequence ID" value="NZ_BAABDQ010000006.1"/>
</dbReference>
<gene>
    <name evidence="2" type="ORF">GCM10022419_033920</name>
</gene>
<reference evidence="3" key="1">
    <citation type="journal article" date="2019" name="Int. J. Syst. Evol. Microbiol.">
        <title>The Global Catalogue of Microorganisms (GCM) 10K type strain sequencing project: providing services to taxonomists for standard genome sequencing and annotation.</title>
        <authorList>
            <consortium name="The Broad Institute Genomics Platform"/>
            <consortium name="The Broad Institute Genome Sequencing Center for Infectious Disease"/>
            <person name="Wu L."/>
            <person name="Ma J."/>
        </authorList>
    </citation>
    <scope>NUCLEOTIDE SEQUENCE [LARGE SCALE GENOMIC DNA]</scope>
    <source>
        <strain evidence="3">JCM 17326</strain>
    </source>
</reference>